<dbReference type="Proteomes" id="UP000297407">
    <property type="component" value="Unassembled WGS sequence"/>
</dbReference>
<dbReference type="RefSeq" id="WP_135526228.1">
    <property type="nucleotide sequence ID" value="NZ_SRLH01000004.1"/>
</dbReference>
<dbReference type="AlphaFoldDB" id="A0A4Z0LAH7"/>
<dbReference type="PROSITE" id="PS51257">
    <property type="entry name" value="PROKAR_LIPOPROTEIN"/>
    <property type="match status" value="1"/>
</dbReference>
<dbReference type="Pfam" id="PF08139">
    <property type="entry name" value="LPAM_1"/>
    <property type="match status" value="1"/>
</dbReference>
<protein>
    <recommendedName>
        <fullName evidence="1">Type IV secretion system putative lipoprotein virB7</fullName>
    </recommendedName>
</protein>
<feature type="signal peptide" evidence="3">
    <location>
        <begin position="1"/>
        <end position="21"/>
    </location>
</feature>
<evidence type="ECO:0000256" key="1">
    <source>
        <dbReference type="ARBA" id="ARBA00017922"/>
    </source>
</evidence>
<evidence type="ECO:0000313" key="6">
    <source>
        <dbReference type="Proteomes" id="UP000297407"/>
    </source>
</evidence>
<feature type="chain" id="PRO_5021503151" description="Type IV secretion system putative lipoprotein virB7" evidence="3">
    <location>
        <begin position="22"/>
        <end position="138"/>
    </location>
</feature>
<evidence type="ECO:0000256" key="2">
    <source>
        <dbReference type="ARBA" id="ARBA00022729"/>
    </source>
</evidence>
<dbReference type="EMBL" id="SRLH01000004">
    <property type="protein sequence ID" value="TGD58058.1"/>
    <property type="molecule type" value="Genomic_DNA"/>
</dbReference>
<sequence length="138" mass="15854">MKKSILLFLLTVVLASCSQKADPSKLPLINGYWQISKVTDEDGNKKEYPINEVYDYFDIKNNSGFHKKVQWQPDGTFLVNDLQEEVKVMVTADEIRLDFSSTYGKHSENLTSLSADEMVLVSKDQLRFVYKKVDVKPK</sequence>
<name>A0A4Z0LAH7_9FLAO</name>
<evidence type="ECO:0000256" key="3">
    <source>
        <dbReference type="SAM" id="SignalP"/>
    </source>
</evidence>
<accession>A0A4Z0LAH7</accession>
<evidence type="ECO:0000259" key="4">
    <source>
        <dbReference type="Pfam" id="PF13648"/>
    </source>
</evidence>
<keyword evidence="6" id="KW-1185">Reference proteome</keyword>
<feature type="domain" description="Lipocalin-like" evidence="4">
    <location>
        <begin position="29"/>
        <end position="120"/>
    </location>
</feature>
<keyword evidence="2 3" id="KW-0732">Signal</keyword>
<evidence type="ECO:0000313" key="5">
    <source>
        <dbReference type="EMBL" id="TGD58058.1"/>
    </source>
</evidence>
<proteinExistence type="predicted"/>
<reference evidence="5 6" key="1">
    <citation type="submission" date="2019-04" db="EMBL/GenBank/DDBJ databases">
        <title>Flavobacterium sp. strain DS2-A Genome sequencing and assembly.</title>
        <authorList>
            <person name="Kim I."/>
        </authorList>
    </citation>
    <scope>NUCLEOTIDE SEQUENCE [LARGE SCALE GENOMIC DNA]</scope>
    <source>
        <strain evidence="5 6">DS2-A</strain>
    </source>
</reference>
<comment type="caution">
    <text evidence="5">The sequence shown here is derived from an EMBL/GenBank/DDBJ whole genome shotgun (WGS) entry which is preliminary data.</text>
</comment>
<organism evidence="5 6">
    <name type="scientific">Flavobacterium humi</name>
    <dbReference type="NCBI Taxonomy" id="2562683"/>
    <lineage>
        <taxon>Bacteria</taxon>
        <taxon>Pseudomonadati</taxon>
        <taxon>Bacteroidota</taxon>
        <taxon>Flavobacteriia</taxon>
        <taxon>Flavobacteriales</taxon>
        <taxon>Flavobacteriaceae</taxon>
        <taxon>Flavobacterium</taxon>
    </lineage>
</organism>
<dbReference type="OrthoDB" id="1143855at2"/>
<gene>
    <name evidence="5" type="ORF">E4635_08600</name>
</gene>
<dbReference type="Pfam" id="PF13648">
    <property type="entry name" value="Lipocalin_4"/>
    <property type="match status" value="1"/>
</dbReference>
<dbReference type="InterPro" id="IPR012640">
    <property type="entry name" value="Membr_lipoprot_lipid_attach_CS"/>
</dbReference>
<dbReference type="InterPro" id="IPR024311">
    <property type="entry name" value="Lipocalin-like"/>
</dbReference>